<dbReference type="EMBL" id="BKCP01008626">
    <property type="protein sequence ID" value="GER49503.1"/>
    <property type="molecule type" value="Genomic_DNA"/>
</dbReference>
<evidence type="ECO:0000313" key="2">
    <source>
        <dbReference type="Proteomes" id="UP000325081"/>
    </source>
</evidence>
<evidence type="ECO:0000313" key="1">
    <source>
        <dbReference type="EMBL" id="GER49503.1"/>
    </source>
</evidence>
<name>A0A5A7QVW4_STRAF</name>
<gene>
    <name evidence="1" type="ORF">STAS_26751</name>
</gene>
<sequence>KHASLQNQIDYLQEKGCVFERKKTPKRKKKLITKNKELRKFSRSEMCSCKYCSTYKHSKWYYHLVRETIKNPLKTVSSRIGARTPVMPTKQALMIQSTGARAREHRSK</sequence>
<accession>A0A5A7QVW4</accession>
<keyword evidence="2" id="KW-1185">Reference proteome</keyword>
<organism evidence="1 2">
    <name type="scientific">Striga asiatica</name>
    <name type="common">Asiatic witchweed</name>
    <name type="synonym">Buchnera asiatica</name>
    <dbReference type="NCBI Taxonomy" id="4170"/>
    <lineage>
        <taxon>Eukaryota</taxon>
        <taxon>Viridiplantae</taxon>
        <taxon>Streptophyta</taxon>
        <taxon>Embryophyta</taxon>
        <taxon>Tracheophyta</taxon>
        <taxon>Spermatophyta</taxon>
        <taxon>Magnoliopsida</taxon>
        <taxon>eudicotyledons</taxon>
        <taxon>Gunneridae</taxon>
        <taxon>Pentapetalae</taxon>
        <taxon>asterids</taxon>
        <taxon>lamiids</taxon>
        <taxon>Lamiales</taxon>
        <taxon>Orobanchaceae</taxon>
        <taxon>Buchnereae</taxon>
        <taxon>Striga</taxon>
    </lineage>
</organism>
<protein>
    <submittedName>
        <fullName evidence="1">LRR and NB-ARC domains-containing diseaseresistance protein</fullName>
    </submittedName>
</protein>
<proteinExistence type="predicted"/>
<dbReference type="Proteomes" id="UP000325081">
    <property type="component" value="Unassembled WGS sequence"/>
</dbReference>
<reference evidence="2" key="1">
    <citation type="journal article" date="2019" name="Curr. Biol.">
        <title>Genome Sequence of Striga asiatica Provides Insight into the Evolution of Plant Parasitism.</title>
        <authorList>
            <person name="Yoshida S."/>
            <person name="Kim S."/>
            <person name="Wafula E.K."/>
            <person name="Tanskanen J."/>
            <person name="Kim Y.M."/>
            <person name="Honaas L."/>
            <person name="Yang Z."/>
            <person name="Spallek T."/>
            <person name="Conn C.E."/>
            <person name="Ichihashi Y."/>
            <person name="Cheong K."/>
            <person name="Cui S."/>
            <person name="Der J.P."/>
            <person name="Gundlach H."/>
            <person name="Jiao Y."/>
            <person name="Hori C."/>
            <person name="Ishida J.K."/>
            <person name="Kasahara H."/>
            <person name="Kiba T."/>
            <person name="Kim M.S."/>
            <person name="Koo N."/>
            <person name="Laohavisit A."/>
            <person name="Lee Y.H."/>
            <person name="Lumba S."/>
            <person name="McCourt P."/>
            <person name="Mortimer J.C."/>
            <person name="Mutuku J.M."/>
            <person name="Nomura T."/>
            <person name="Sasaki-Sekimoto Y."/>
            <person name="Seto Y."/>
            <person name="Wang Y."/>
            <person name="Wakatake T."/>
            <person name="Sakakibara H."/>
            <person name="Demura T."/>
            <person name="Yamaguchi S."/>
            <person name="Yoneyama K."/>
            <person name="Manabe R.I."/>
            <person name="Nelson D.C."/>
            <person name="Schulman A.H."/>
            <person name="Timko M.P."/>
            <person name="dePamphilis C.W."/>
            <person name="Choi D."/>
            <person name="Shirasu K."/>
        </authorList>
    </citation>
    <scope>NUCLEOTIDE SEQUENCE [LARGE SCALE GENOMIC DNA]</scope>
    <source>
        <strain evidence="2">cv. UVA1</strain>
    </source>
</reference>
<comment type="caution">
    <text evidence="1">The sequence shown here is derived from an EMBL/GenBank/DDBJ whole genome shotgun (WGS) entry which is preliminary data.</text>
</comment>
<feature type="non-terminal residue" evidence="1">
    <location>
        <position position="108"/>
    </location>
</feature>
<feature type="non-terminal residue" evidence="1">
    <location>
        <position position="1"/>
    </location>
</feature>
<dbReference type="AlphaFoldDB" id="A0A5A7QVW4"/>